<feature type="domain" description="Knr4/Smi1-like" evidence="1">
    <location>
        <begin position="43"/>
        <end position="195"/>
    </location>
</feature>
<reference evidence="2 3" key="1">
    <citation type="submission" date="2020-08" db="EMBL/GenBank/DDBJ databases">
        <title>A Genomic Blueprint of the Chicken Gut Microbiome.</title>
        <authorList>
            <person name="Gilroy R."/>
            <person name="Ravi A."/>
            <person name="Getino M."/>
            <person name="Pursley I."/>
            <person name="Horton D.L."/>
            <person name="Alikhan N.-F."/>
            <person name="Baker D."/>
            <person name="Gharbi K."/>
            <person name="Hall N."/>
            <person name="Watson M."/>
            <person name="Adriaenssens E.M."/>
            <person name="Foster-Nyarko E."/>
            <person name="Jarju S."/>
            <person name="Secka A."/>
            <person name="Antonio M."/>
            <person name="Oren A."/>
            <person name="Chaudhuri R."/>
            <person name="La Ragione R.M."/>
            <person name="Hildebrand F."/>
            <person name="Pallen M.J."/>
        </authorList>
    </citation>
    <scope>NUCLEOTIDE SEQUENCE [LARGE SCALE GENOMIC DNA]</scope>
    <source>
        <strain evidence="2 3">Sa3CUA2</strain>
    </source>
</reference>
<dbReference type="InterPro" id="IPR011989">
    <property type="entry name" value="ARM-like"/>
</dbReference>
<evidence type="ECO:0000259" key="1">
    <source>
        <dbReference type="SMART" id="SM00860"/>
    </source>
</evidence>
<protein>
    <submittedName>
        <fullName evidence="2">SMI1/KNR4 family protein</fullName>
    </submittedName>
</protein>
<gene>
    <name evidence="2" type="ORF">H9657_14850</name>
</gene>
<dbReference type="Proteomes" id="UP000604241">
    <property type="component" value="Unassembled WGS sequence"/>
</dbReference>
<evidence type="ECO:0000313" key="3">
    <source>
        <dbReference type="Proteomes" id="UP000604241"/>
    </source>
</evidence>
<dbReference type="SUPFAM" id="SSF160631">
    <property type="entry name" value="SMI1/KNR4-like"/>
    <property type="match status" value="1"/>
</dbReference>
<keyword evidence="3" id="KW-1185">Reference proteome</keyword>
<dbReference type="Pfam" id="PF09346">
    <property type="entry name" value="SMI1_KNR4"/>
    <property type="match status" value="1"/>
</dbReference>
<dbReference type="Gene3D" id="3.40.1580.10">
    <property type="entry name" value="SMI1/KNR4-like"/>
    <property type="match status" value="1"/>
</dbReference>
<proteinExistence type="predicted"/>
<dbReference type="EMBL" id="JACSQV010000013">
    <property type="protein sequence ID" value="MBD7919548.1"/>
    <property type="molecule type" value="Genomic_DNA"/>
</dbReference>
<name>A0ABR8QGJ7_9CELL</name>
<accession>A0ABR8QGJ7</accession>
<dbReference type="InterPro" id="IPR018958">
    <property type="entry name" value="Knr4/Smi1-like_dom"/>
</dbReference>
<dbReference type="SMART" id="SM00860">
    <property type="entry name" value="SMI1_KNR4"/>
    <property type="match status" value="1"/>
</dbReference>
<dbReference type="InterPro" id="IPR037883">
    <property type="entry name" value="Knr4/Smi1-like_sf"/>
</dbReference>
<dbReference type="Gene3D" id="1.25.10.10">
    <property type="entry name" value="Leucine-rich Repeat Variant"/>
    <property type="match status" value="1"/>
</dbReference>
<evidence type="ECO:0000313" key="2">
    <source>
        <dbReference type="EMBL" id="MBD7919548.1"/>
    </source>
</evidence>
<organism evidence="2 3">
    <name type="scientific">Cellulomonas avistercoris</name>
    <dbReference type="NCBI Taxonomy" id="2762242"/>
    <lineage>
        <taxon>Bacteria</taxon>
        <taxon>Bacillati</taxon>
        <taxon>Actinomycetota</taxon>
        <taxon>Actinomycetes</taxon>
        <taxon>Micrococcales</taxon>
        <taxon>Cellulomonadaceae</taxon>
        <taxon>Cellulomonas</taxon>
    </lineage>
</organism>
<comment type="caution">
    <text evidence="2">The sequence shown here is derived from an EMBL/GenBank/DDBJ whole genome shotgun (WGS) entry which is preliminary data.</text>
</comment>
<dbReference type="RefSeq" id="WP_191784192.1">
    <property type="nucleotide sequence ID" value="NZ_JACSQV010000013.1"/>
</dbReference>
<sequence>MTTSDLPMADLAARWSELLLADVGPGDRPTRAVRDTGSVLRPPATEDQVAATERRIGRRLPPSYREFLLLSDGAYADMNGVRLVYPHGGPERPPTESDVVGVVLLPVGDLRWLRDVDPFMASLCAQDDDEPDPVVVDGEEAWPWTPFASGLVISVDHRPGTTCLVPVDGEQEWQVWHIAKETSQVFVSFRSFLAHEVEVREPVTTLAETFAVIERAERRDYRAVRRLARVTAPDAVDVLAGLLADRTSWAGHAVHALGRIGTDEAVDALARVRPQGAPQALLLAGSDRARDVLAGWGCVTQLAALGDPRGTTLAVERLRPGAPTATRDELNAAIQVLAVHGDAGHVDVLRPHLDGEPLTEFLAAHALAVLGAEAGRRRLEQIAAGDGPMHASAEAWVQILAQRDAAAGTELA</sequence>